<dbReference type="Proteomes" id="UP000007587">
    <property type="component" value="Chromosome"/>
</dbReference>
<keyword evidence="2" id="KW-1185">Reference proteome</keyword>
<evidence type="ECO:0000313" key="2">
    <source>
        <dbReference type="Proteomes" id="UP000007587"/>
    </source>
</evidence>
<reference evidence="2" key="2">
    <citation type="submission" date="2012-03" db="EMBL/GenBank/DDBJ databases">
        <title>Genome sequence of the fruiting myxobacterium Corallococcus coralloides DSM 2259.</title>
        <authorList>
            <person name="Huntley S."/>
            <person name="Zhang Y."/>
            <person name="Treuner-Lange A."/>
            <person name="Sensen C.W."/>
            <person name="Sogaard-Andersen L."/>
        </authorList>
    </citation>
    <scope>NUCLEOTIDE SEQUENCE [LARGE SCALE GENOMIC DNA]</scope>
    <source>
        <strain evidence="2">ATCC 25202 / DSM 2259 / NBRC 100086 / M2</strain>
    </source>
</reference>
<dbReference type="STRING" id="1144275.COCOR_07577"/>
<name>H8MQE4_CORCM</name>
<sequence length="301" mass="34454">MTSRTYASPAAFKQALEQRLRQEAQKRNLPLERQRELLVFSRFLARVYAKLGSSVTLKGGLVLELRIEGARATKDIDLRIQGDPSGLLLQLQDAARHELGDFFSFEVRPDDEHPKIQNEGMRYEGLRFRAECRLAQKIYSRPFDVDVAFGEPMLGTPDEVTAPDVLGFANIAPPRLRLYPVETHLAEKLHAYTMPRLRPNSRVKDLPDLALLAQARKPLEAEQLRQALKLTFDFRNTHPLPGALPLPSRDWERPYADMAQDNQLPWPTLEKVTEAAKRFLDPVLDGASITRWDPETWSWNH</sequence>
<dbReference type="Pfam" id="PF08843">
    <property type="entry name" value="AbiEii"/>
    <property type="match status" value="1"/>
</dbReference>
<dbReference type="RefSeq" id="WP_014400357.1">
    <property type="nucleotide sequence ID" value="NC_017030.1"/>
</dbReference>
<dbReference type="HOGENOM" id="CLU_069582_1_0_7"/>
<protein>
    <recommendedName>
        <fullName evidence="3">Nucleotidyl transferase AbiEii/AbiGii toxin family protein</fullName>
    </recommendedName>
</protein>
<reference evidence="1 2" key="1">
    <citation type="journal article" date="2012" name="J. Bacteriol.">
        <title>Complete Genome Sequence of the Fruiting Myxobacterium Corallococcus coralloides DSM 2259.</title>
        <authorList>
            <person name="Huntley S."/>
            <person name="Zhang Y."/>
            <person name="Treuner-Lange A."/>
            <person name="Kneip S."/>
            <person name="Sensen C.W."/>
            <person name="Sogaard-Andersen L."/>
        </authorList>
    </citation>
    <scope>NUCLEOTIDE SEQUENCE [LARGE SCALE GENOMIC DNA]</scope>
    <source>
        <strain evidence="2">ATCC 25202 / DSM 2259 / NBRC 100086 / M2</strain>
    </source>
</reference>
<dbReference type="OrthoDB" id="9808443at2"/>
<accession>H8MQE4</accession>
<dbReference type="InterPro" id="IPR014942">
    <property type="entry name" value="AbiEii"/>
</dbReference>
<proteinExistence type="predicted"/>
<gene>
    <name evidence="1" type="ordered locus">COCOR_07577</name>
</gene>
<dbReference type="InParanoid" id="H8MQE4"/>
<dbReference type="KEGG" id="ccx:COCOR_07577"/>
<dbReference type="AlphaFoldDB" id="H8MQE4"/>
<dbReference type="EMBL" id="CP003389">
    <property type="protein sequence ID" value="AFE07613.1"/>
    <property type="molecule type" value="Genomic_DNA"/>
</dbReference>
<organism evidence="1 2">
    <name type="scientific">Corallococcus coralloides (strain ATCC 25202 / DSM 2259 / NBRC 100086 / M2)</name>
    <name type="common">Myxococcus coralloides</name>
    <dbReference type="NCBI Taxonomy" id="1144275"/>
    <lineage>
        <taxon>Bacteria</taxon>
        <taxon>Pseudomonadati</taxon>
        <taxon>Myxococcota</taxon>
        <taxon>Myxococcia</taxon>
        <taxon>Myxococcales</taxon>
        <taxon>Cystobacterineae</taxon>
        <taxon>Myxococcaceae</taxon>
        <taxon>Corallococcus</taxon>
    </lineage>
</organism>
<evidence type="ECO:0000313" key="1">
    <source>
        <dbReference type="EMBL" id="AFE07613.1"/>
    </source>
</evidence>
<dbReference type="eggNOG" id="COG2253">
    <property type="taxonomic scope" value="Bacteria"/>
</dbReference>
<evidence type="ECO:0008006" key="3">
    <source>
        <dbReference type="Google" id="ProtNLM"/>
    </source>
</evidence>